<accession>A0A9P6EUB9</accession>
<comment type="caution">
    <text evidence="2">The sequence shown here is derived from an EMBL/GenBank/DDBJ whole genome shotgun (WGS) entry which is preliminary data.</text>
</comment>
<gene>
    <name evidence="2" type="ORF">CPB83DRAFT_216821</name>
</gene>
<dbReference type="AlphaFoldDB" id="A0A9P6EUB9"/>
<evidence type="ECO:0000313" key="2">
    <source>
        <dbReference type="EMBL" id="KAF9534834.1"/>
    </source>
</evidence>
<protein>
    <submittedName>
        <fullName evidence="2">Uncharacterized protein</fullName>
    </submittedName>
</protein>
<sequence length="183" mass="20502">MHPSEVNIPRRTPSPEIIEAKVVERPISWVEKDDDPEMEADVYHYIVPAGLSVVFQDEAGTKITRVGKVVQTLHGGRPLKSKPIIVHDTFGKELYRDEMPAPTTPKTIHGRIKGKSRETLQSSDPKPGEPHKASTLSSKTFLIDEKGNLIPIKSASLQRSDTRRKMHFPAPEISYHASVNHMQ</sequence>
<feature type="region of interest" description="Disordered" evidence="1">
    <location>
        <begin position="97"/>
        <end position="137"/>
    </location>
</feature>
<dbReference type="EMBL" id="MU157825">
    <property type="protein sequence ID" value="KAF9534834.1"/>
    <property type="molecule type" value="Genomic_DNA"/>
</dbReference>
<reference evidence="2" key="1">
    <citation type="submission" date="2020-11" db="EMBL/GenBank/DDBJ databases">
        <authorList>
            <consortium name="DOE Joint Genome Institute"/>
            <person name="Ahrendt S."/>
            <person name="Riley R."/>
            <person name="Andreopoulos W."/>
            <person name="Labutti K."/>
            <person name="Pangilinan J."/>
            <person name="Ruiz-Duenas F.J."/>
            <person name="Barrasa J.M."/>
            <person name="Sanchez-Garcia M."/>
            <person name="Camarero S."/>
            <person name="Miyauchi S."/>
            <person name="Serrano A."/>
            <person name="Linde D."/>
            <person name="Babiker R."/>
            <person name="Drula E."/>
            <person name="Ayuso-Fernandez I."/>
            <person name="Pacheco R."/>
            <person name="Padilla G."/>
            <person name="Ferreira P."/>
            <person name="Barriuso J."/>
            <person name="Kellner H."/>
            <person name="Castanera R."/>
            <person name="Alfaro M."/>
            <person name="Ramirez L."/>
            <person name="Pisabarro A.G."/>
            <person name="Kuo A."/>
            <person name="Tritt A."/>
            <person name="Lipzen A."/>
            <person name="He G."/>
            <person name="Yan M."/>
            <person name="Ng V."/>
            <person name="Cullen D."/>
            <person name="Martin F."/>
            <person name="Rosso M.-N."/>
            <person name="Henrissat B."/>
            <person name="Hibbett D."/>
            <person name="Martinez A.T."/>
            <person name="Grigoriev I.V."/>
        </authorList>
    </citation>
    <scope>NUCLEOTIDE SEQUENCE</scope>
    <source>
        <strain evidence="2">CBS 506.95</strain>
    </source>
</reference>
<dbReference type="OrthoDB" id="3240950at2759"/>
<name>A0A9P6EUB9_9AGAR</name>
<keyword evidence="3" id="KW-1185">Reference proteome</keyword>
<evidence type="ECO:0000313" key="3">
    <source>
        <dbReference type="Proteomes" id="UP000807306"/>
    </source>
</evidence>
<dbReference type="Proteomes" id="UP000807306">
    <property type="component" value="Unassembled WGS sequence"/>
</dbReference>
<proteinExistence type="predicted"/>
<organism evidence="2 3">
    <name type="scientific">Crepidotus variabilis</name>
    <dbReference type="NCBI Taxonomy" id="179855"/>
    <lineage>
        <taxon>Eukaryota</taxon>
        <taxon>Fungi</taxon>
        <taxon>Dikarya</taxon>
        <taxon>Basidiomycota</taxon>
        <taxon>Agaricomycotina</taxon>
        <taxon>Agaricomycetes</taxon>
        <taxon>Agaricomycetidae</taxon>
        <taxon>Agaricales</taxon>
        <taxon>Agaricineae</taxon>
        <taxon>Crepidotaceae</taxon>
        <taxon>Crepidotus</taxon>
    </lineage>
</organism>
<evidence type="ECO:0000256" key="1">
    <source>
        <dbReference type="SAM" id="MobiDB-lite"/>
    </source>
</evidence>